<feature type="region of interest" description="Disordered" evidence="1">
    <location>
        <begin position="446"/>
        <end position="493"/>
    </location>
</feature>
<comment type="caution">
    <text evidence="2">The sequence shown here is derived from an EMBL/GenBank/DDBJ whole genome shotgun (WGS) entry which is preliminary data.</text>
</comment>
<gene>
    <name evidence="2" type="ORF">Tco_1080030</name>
</gene>
<evidence type="ECO:0000313" key="2">
    <source>
        <dbReference type="EMBL" id="GJT91185.1"/>
    </source>
</evidence>
<protein>
    <submittedName>
        <fullName evidence="2">Uncharacterized protein</fullName>
    </submittedName>
</protein>
<accession>A0ABQ5HV31</accession>
<feature type="compositionally biased region" description="Acidic residues" evidence="1">
    <location>
        <begin position="393"/>
        <end position="403"/>
    </location>
</feature>
<proteinExistence type="predicted"/>
<evidence type="ECO:0000256" key="1">
    <source>
        <dbReference type="SAM" id="MobiDB-lite"/>
    </source>
</evidence>
<feature type="compositionally biased region" description="Basic and acidic residues" evidence="1">
    <location>
        <begin position="352"/>
        <end position="392"/>
    </location>
</feature>
<feature type="compositionally biased region" description="Polar residues" evidence="1">
    <location>
        <begin position="449"/>
        <end position="472"/>
    </location>
</feature>
<organism evidence="2 3">
    <name type="scientific">Tanacetum coccineum</name>
    <dbReference type="NCBI Taxonomy" id="301880"/>
    <lineage>
        <taxon>Eukaryota</taxon>
        <taxon>Viridiplantae</taxon>
        <taxon>Streptophyta</taxon>
        <taxon>Embryophyta</taxon>
        <taxon>Tracheophyta</taxon>
        <taxon>Spermatophyta</taxon>
        <taxon>Magnoliopsida</taxon>
        <taxon>eudicotyledons</taxon>
        <taxon>Gunneridae</taxon>
        <taxon>Pentapetalae</taxon>
        <taxon>asterids</taxon>
        <taxon>campanulids</taxon>
        <taxon>Asterales</taxon>
        <taxon>Asteraceae</taxon>
        <taxon>Asteroideae</taxon>
        <taxon>Anthemideae</taxon>
        <taxon>Anthemidinae</taxon>
        <taxon>Tanacetum</taxon>
    </lineage>
</organism>
<reference evidence="2" key="1">
    <citation type="journal article" date="2022" name="Int. J. Mol. Sci.">
        <title>Draft Genome of Tanacetum Coccineum: Genomic Comparison of Closely Related Tanacetum-Family Plants.</title>
        <authorList>
            <person name="Yamashiro T."/>
            <person name="Shiraishi A."/>
            <person name="Nakayama K."/>
            <person name="Satake H."/>
        </authorList>
    </citation>
    <scope>NUCLEOTIDE SEQUENCE</scope>
</reference>
<feature type="compositionally biased region" description="Low complexity" evidence="1">
    <location>
        <begin position="473"/>
        <end position="484"/>
    </location>
</feature>
<feature type="region of interest" description="Disordered" evidence="1">
    <location>
        <begin position="247"/>
        <end position="286"/>
    </location>
</feature>
<dbReference type="Proteomes" id="UP001151760">
    <property type="component" value="Unassembled WGS sequence"/>
</dbReference>
<sequence>MTINSNLPPQIHKAQVESLKTEKVKDENLHGMDKELRLVLIELPALGSIPCSPECKIVGQILLDHPLSYDLLDHPLNYDLTATADVPAVYLQQFWRTVSKVLGPEETVKVGYQGVVDKTKINILQLFHAVINQTNFDYAALLWWDFMSNVKQKKEAIHYPRFIKLIIADLMNKFPDIPKRIDEDYHSIKDDIPLVSVYTIGDVRVQGMLIPDAFLNEEIHATDDFKEYKTVFMQIDVTINQPQLVVSTEGTHQSTPRAHRTPTLTVSPQGKKRKKSAGESSSPMQDEVAEATILSLTLHKTALAAEVQENIAKVQEKLDEEEIDKMVDVDEDEESYASVFADLVLNDDVDDSGTRLEPGSHKENLEKVNDDDAKIEKDKDGEEIEKEKKDEEIEKEMEDDRIETDKTDEEIEKEKKVYTVEEMNEVVKEKDIVDDVTGSMEIKKEHKQTLISSPTRFPRNVSSSDKTVSEELTATVSPTSATTSKAKRKTQSISFRSKTLPGKTLDHCNKIVPDVTFAKTKEMIIQEMPCLVNLEVNKDRKVDHINAKEMIAKEFTTHVPKMIEELF</sequence>
<keyword evidence="3" id="KW-1185">Reference proteome</keyword>
<feature type="compositionally biased region" description="Polar residues" evidence="1">
    <location>
        <begin position="247"/>
        <end position="268"/>
    </location>
</feature>
<evidence type="ECO:0000313" key="3">
    <source>
        <dbReference type="Proteomes" id="UP001151760"/>
    </source>
</evidence>
<name>A0ABQ5HV31_9ASTR</name>
<feature type="region of interest" description="Disordered" evidence="1">
    <location>
        <begin position="350"/>
        <end position="403"/>
    </location>
</feature>
<dbReference type="EMBL" id="BQNB010019994">
    <property type="protein sequence ID" value="GJT91185.1"/>
    <property type="molecule type" value="Genomic_DNA"/>
</dbReference>
<reference evidence="2" key="2">
    <citation type="submission" date="2022-01" db="EMBL/GenBank/DDBJ databases">
        <authorList>
            <person name="Yamashiro T."/>
            <person name="Shiraishi A."/>
            <person name="Satake H."/>
            <person name="Nakayama K."/>
        </authorList>
    </citation>
    <scope>NUCLEOTIDE SEQUENCE</scope>
</reference>